<comment type="caution">
    <text evidence="2">The sequence shown here is derived from an EMBL/GenBank/DDBJ whole genome shotgun (WGS) entry which is preliminary data.</text>
</comment>
<dbReference type="Proteomes" id="UP001239462">
    <property type="component" value="Unassembled WGS sequence"/>
</dbReference>
<dbReference type="InterPro" id="IPR016187">
    <property type="entry name" value="CTDL_fold"/>
</dbReference>
<organism evidence="2 3">
    <name type="scientific">Roseiconus lacunae</name>
    <dbReference type="NCBI Taxonomy" id="2605694"/>
    <lineage>
        <taxon>Bacteria</taxon>
        <taxon>Pseudomonadati</taxon>
        <taxon>Planctomycetota</taxon>
        <taxon>Planctomycetia</taxon>
        <taxon>Pirellulales</taxon>
        <taxon>Pirellulaceae</taxon>
        <taxon>Roseiconus</taxon>
    </lineage>
</organism>
<accession>A0ABT7PC15</accession>
<gene>
    <name evidence="2" type="ORF">QTN89_00055</name>
</gene>
<sequence length="139" mass="15724">MDTSFLPTEAQWEHATQNAFENKELVYAGIHRRGQSYDSVGLPLPNVQEALGQSRFGLRHMSGTIWHWCRDWFSADSYKTVGNDQRDPVANIETGVRSERGGSWVGPIELCRPSYRRGRNPDARGRCLGFRCVGKPLAE</sequence>
<dbReference type="Pfam" id="PF03781">
    <property type="entry name" value="FGE-sulfatase"/>
    <property type="match status" value="1"/>
</dbReference>
<evidence type="ECO:0000259" key="1">
    <source>
        <dbReference type="Pfam" id="PF03781"/>
    </source>
</evidence>
<dbReference type="SUPFAM" id="SSF56436">
    <property type="entry name" value="C-type lectin-like"/>
    <property type="match status" value="1"/>
</dbReference>
<feature type="domain" description="Sulfatase-modifying factor enzyme-like" evidence="1">
    <location>
        <begin position="6"/>
        <end position="133"/>
    </location>
</feature>
<name>A0ABT7PC15_9BACT</name>
<dbReference type="Gene3D" id="3.90.1580.10">
    <property type="entry name" value="paralog of FGE (formylglycine-generating enzyme)"/>
    <property type="match status" value="1"/>
</dbReference>
<evidence type="ECO:0000313" key="3">
    <source>
        <dbReference type="Proteomes" id="UP001239462"/>
    </source>
</evidence>
<evidence type="ECO:0000313" key="2">
    <source>
        <dbReference type="EMBL" id="MDM4013801.1"/>
    </source>
</evidence>
<dbReference type="InterPro" id="IPR005532">
    <property type="entry name" value="SUMF_dom"/>
</dbReference>
<dbReference type="InterPro" id="IPR042095">
    <property type="entry name" value="SUMF_sf"/>
</dbReference>
<dbReference type="InterPro" id="IPR051043">
    <property type="entry name" value="Sulfatase_Mod_Factor_Kinase"/>
</dbReference>
<protein>
    <submittedName>
        <fullName evidence="2">SUMF1/EgtB/PvdO family nonheme iron enzyme</fullName>
    </submittedName>
</protein>
<reference evidence="2 3" key="1">
    <citation type="submission" date="2023-06" db="EMBL/GenBank/DDBJ databases">
        <title>Roseiconus lacunae JC819 isolated from Gulf of Mannar region, Tamil Nadu.</title>
        <authorList>
            <person name="Pk S."/>
            <person name="Ch S."/>
            <person name="Ch V.R."/>
        </authorList>
    </citation>
    <scope>NUCLEOTIDE SEQUENCE [LARGE SCALE GENOMIC DNA]</scope>
    <source>
        <strain evidence="2 3">JC819</strain>
    </source>
</reference>
<dbReference type="PANTHER" id="PTHR23150:SF19">
    <property type="entry name" value="FORMYLGLYCINE-GENERATING ENZYME"/>
    <property type="match status" value="1"/>
</dbReference>
<dbReference type="RefSeq" id="WP_289161497.1">
    <property type="nucleotide sequence ID" value="NZ_JASZZN010000001.1"/>
</dbReference>
<dbReference type="PANTHER" id="PTHR23150">
    <property type="entry name" value="SULFATASE MODIFYING FACTOR 1, 2"/>
    <property type="match status" value="1"/>
</dbReference>
<dbReference type="EMBL" id="JASZZN010000001">
    <property type="protein sequence ID" value="MDM4013801.1"/>
    <property type="molecule type" value="Genomic_DNA"/>
</dbReference>
<keyword evidence="3" id="KW-1185">Reference proteome</keyword>
<proteinExistence type="predicted"/>